<feature type="transmembrane region" description="Helical" evidence="2">
    <location>
        <begin position="99"/>
        <end position="120"/>
    </location>
</feature>
<name>A0A1J5PLP8_9ZZZZ</name>
<accession>A0A1J5PLP8</accession>
<evidence type="ECO:0000313" key="3">
    <source>
        <dbReference type="EMBL" id="OIQ72090.1"/>
    </source>
</evidence>
<comment type="caution">
    <text evidence="3">The sequence shown here is derived from an EMBL/GenBank/DDBJ whole genome shotgun (WGS) entry which is preliminary data.</text>
</comment>
<reference evidence="3" key="1">
    <citation type="submission" date="2016-10" db="EMBL/GenBank/DDBJ databases">
        <title>Sequence of Gallionella enrichment culture.</title>
        <authorList>
            <person name="Poehlein A."/>
            <person name="Muehling M."/>
            <person name="Daniel R."/>
        </authorList>
    </citation>
    <scope>NUCLEOTIDE SEQUENCE</scope>
</reference>
<evidence type="ECO:0008006" key="4">
    <source>
        <dbReference type="Google" id="ProtNLM"/>
    </source>
</evidence>
<sequence length="129" mass="13651">MSPLSTTGKSGRLIKQASHSADQTIRATQQATNGAVDSVAVSLQDLRHQTAPKLERASEQISAMAHHGIDSLRETSHQLRLKAEHASDSTVNYIKEEPVTAVLIAAATGAALMALVSLVATGRRAGHDY</sequence>
<feature type="region of interest" description="Disordered" evidence="1">
    <location>
        <begin position="1"/>
        <end position="34"/>
    </location>
</feature>
<feature type="compositionally biased region" description="Polar residues" evidence="1">
    <location>
        <begin position="17"/>
        <end position="34"/>
    </location>
</feature>
<dbReference type="EMBL" id="MLJW01003422">
    <property type="protein sequence ID" value="OIQ72090.1"/>
    <property type="molecule type" value="Genomic_DNA"/>
</dbReference>
<evidence type="ECO:0000256" key="2">
    <source>
        <dbReference type="SAM" id="Phobius"/>
    </source>
</evidence>
<organism evidence="3">
    <name type="scientific">mine drainage metagenome</name>
    <dbReference type="NCBI Taxonomy" id="410659"/>
    <lineage>
        <taxon>unclassified sequences</taxon>
        <taxon>metagenomes</taxon>
        <taxon>ecological metagenomes</taxon>
    </lineage>
</organism>
<proteinExistence type="predicted"/>
<evidence type="ECO:0000256" key="1">
    <source>
        <dbReference type="SAM" id="MobiDB-lite"/>
    </source>
</evidence>
<keyword evidence="2" id="KW-0812">Transmembrane</keyword>
<keyword evidence="2" id="KW-1133">Transmembrane helix</keyword>
<keyword evidence="2" id="KW-0472">Membrane</keyword>
<gene>
    <name evidence="3" type="ORF">GALL_462900</name>
</gene>
<protein>
    <recommendedName>
        <fullName evidence="4">DUF883 domain-containing protein</fullName>
    </recommendedName>
</protein>
<dbReference type="AlphaFoldDB" id="A0A1J5PLP8"/>